<keyword evidence="6 8" id="KW-0472">Membrane</keyword>
<dbReference type="InterPro" id="IPR002550">
    <property type="entry name" value="CNNM"/>
</dbReference>
<dbReference type="PROSITE" id="PS51846">
    <property type="entry name" value="CNNM"/>
    <property type="match status" value="1"/>
</dbReference>
<feature type="transmembrane region" description="Helical" evidence="9">
    <location>
        <begin position="97"/>
        <end position="118"/>
    </location>
</feature>
<evidence type="ECO:0000313" key="12">
    <source>
        <dbReference type="EMBL" id="PWF25887.1"/>
    </source>
</evidence>
<dbReference type="AlphaFoldDB" id="A0A2V1K6S2"/>
<dbReference type="Pfam" id="PF00571">
    <property type="entry name" value="CBS"/>
    <property type="match status" value="1"/>
</dbReference>
<accession>A0A2V1K6S2</accession>
<keyword evidence="13" id="KW-1185">Reference proteome</keyword>
<dbReference type="Pfam" id="PF01595">
    <property type="entry name" value="CNNM"/>
    <property type="match status" value="1"/>
</dbReference>
<evidence type="ECO:0000256" key="9">
    <source>
        <dbReference type="SAM" id="Phobius"/>
    </source>
</evidence>
<dbReference type="RefSeq" id="WP_109093716.1">
    <property type="nucleotide sequence ID" value="NZ_CAMELQ010000002.1"/>
</dbReference>
<feature type="domain" description="CBS" evidence="10">
    <location>
        <begin position="282"/>
        <end position="338"/>
    </location>
</feature>
<keyword evidence="2" id="KW-1003">Cell membrane</keyword>
<reference evidence="13" key="1">
    <citation type="submission" date="2018-05" db="EMBL/GenBank/DDBJ databases">
        <authorList>
            <person name="Li Y."/>
        </authorList>
    </citation>
    <scope>NUCLEOTIDE SEQUENCE [LARGE SCALE GENOMIC DNA]</scope>
    <source>
        <strain evidence="13">sk1b4</strain>
    </source>
</reference>
<dbReference type="InterPro" id="IPR046342">
    <property type="entry name" value="CBS_dom_sf"/>
</dbReference>
<dbReference type="EMBL" id="QETB01000004">
    <property type="protein sequence ID" value="PWF25887.1"/>
    <property type="molecule type" value="Genomic_DNA"/>
</dbReference>
<evidence type="ECO:0000256" key="3">
    <source>
        <dbReference type="ARBA" id="ARBA00022692"/>
    </source>
</evidence>
<dbReference type="OrthoDB" id="110231at2"/>
<proteinExistence type="predicted"/>
<organism evidence="12 13">
    <name type="scientific">Ancrocorticia populi</name>
    <dbReference type="NCBI Taxonomy" id="2175228"/>
    <lineage>
        <taxon>Bacteria</taxon>
        <taxon>Bacillati</taxon>
        <taxon>Actinomycetota</taxon>
        <taxon>Actinomycetes</taxon>
        <taxon>Actinomycetales</taxon>
        <taxon>Actinomycetaceae</taxon>
        <taxon>Ancrocorticia</taxon>
    </lineage>
</organism>
<dbReference type="InterPro" id="IPR051676">
    <property type="entry name" value="UPF0053_domain"/>
</dbReference>
<dbReference type="Proteomes" id="UP000245283">
    <property type="component" value="Unassembled WGS sequence"/>
</dbReference>
<keyword evidence="5 8" id="KW-1133">Transmembrane helix</keyword>
<sequence>MSTPLALGLTVLLLTLNAFFVASEFALTGSRRSRVEPLVKESAAARKVLWSIEHLSRMLAAAQLGVTLCSVGLGALAEPAIAHLLAIPLESLGLSPAVVHGIAFVVALLLVVSLHVVLGEMVPKNVSVTHPEKSALKLLPALLLFEKVFYPVVAVLNWCSLGVLKLFRVQPKDEVDSAFTASEVASIVAASQAAGVLSDEQGLITGALEFSDHTAREVMVPVEDVAGVARGVTAAQIERSVAVTGFSRFLVRANGNVIGYIHMKDILNVAEASRDEPLRDWVIRPLVSVHPDDEVEDALAVMQRSRTHLASVISEGDVIGIVFLEDILEELVGEVRDSMQRDERRQ</sequence>
<evidence type="ECO:0000259" key="10">
    <source>
        <dbReference type="PROSITE" id="PS51371"/>
    </source>
</evidence>
<evidence type="ECO:0000256" key="7">
    <source>
        <dbReference type="PROSITE-ProRule" id="PRU00703"/>
    </source>
</evidence>
<dbReference type="InterPro" id="IPR000644">
    <property type="entry name" value="CBS_dom"/>
</dbReference>
<comment type="subcellular location">
    <subcellularLocation>
        <location evidence="1">Cell membrane</location>
        <topology evidence="1">Multi-pass membrane protein</topology>
    </subcellularLocation>
</comment>
<dbReference type="PANTHER" id="PTHR43099:SF5">
    <property type="entry name" value="HLYC_CORC FAMILY TRANSPORTER"/>
    <property type="match status" value="1"/>
</dbReference>
<evidence type="ECO:0000313" key="13">
    <source>
        <dbReference type="Proteomes" id="UP000245283"/>
    </source>
</evidence>
<feature type="domain" description="CNNM transmembrane" evidence="11">
    <location>
        <begin position="1"/>
        <end position="201"/>
    </location>
</feature>
<protein>
    <recommendedName>
        <fullName evidence="14">HlyC/CorC family transporter</fullName>
    </recommendedName>
</protein>
<dbReference type="SUPFAM" id="SSF54631">
    <property type="entry name" value="CBS-domain pair"/>
    <property type="match status" value="1"/>
</dbReference>
<comment type="caution">
    <text evidence="12">The sequence shown here is derived from an EMBL/GenBank/DDBJ whole genome shotgun (WGS) entry which is preliminary data.</text>
</comment>
<dbReference type="PROSITE" id="PS51371">
    <property type="entry name" value="CBS"/>
    <property type="match status" value="1"/>
</dbReference>
<dbReference type="InterPro" id="IPR044751">
    <property type="entry name" value="Ion_transp-like_CBS"/>
</dbReference>
<gene>
    <name evidence="12" type="ORF">DD236_07170</name>
</gene>
<feature type="transmembrane region" description="Helical" evidence="9">
    <location>
        <begin position="60"/>
        <end position="85"/>
    </location>
</feature>
<evidence type="ECO:0000256" key="2">
    <source>
        <dbReference type="ARBA" id="ARBA00022475"/>
    </source>
</evidence>
<evidence type="ECO:0000256" key="6">
    <source>
        <dbReference type="ARBA" id="ARBA00023136"/>
    </source>
</evidence>
<keyword evidence="7" id="KW-0129">CBS domain</keyword>
<dbReference type="CDD" id="cd04590">
    <property type="entry name" value="CBS_pair_CorC_HlyC_assoc"/>
    <property type="match status" value="1"/>
</dbReference>
<dbReference type="SMART" id="SM00116">
    <property type="entry name" value="CBS"/>
    <property type="match status" value="2"/>
</dbReference>
<dbReference type="GO" id="GO:0005886">
    <property type="term" value="C:plasma membrane"/>
    <property type="evidence" value="ECO:0007669"/>
    <property type="project" value="UniProtKB-SubCell"/>
</dbReference>
<evidence type="ECO:0008006" key="14">
    <source>
        <dbReference type="Google" id="ProtNLM"/>
    </source>
</evidence>
<dbReference type="PANTHER" id="PTHR43099">
    <property type="entry name" value="UPF0053 PROTEIN YRKA"/>
    <property type="match status" value="1"/>
</dbReference>
<evidence type="ECO:0000256" key="5">
    <source>
        <dbReference type="ARBA" id="ARBA00022989"/>
    </source>
</evidence>
<keyword evidence="4" id="KW-0677">Repeat</keyword>
<evidence type="ECO:0000259" key="11">
    <source>
        <dbReference type="PROSITE" id="PS51846"/>
    </source>
</evidence>
<dbReference type="Gene3D" id="3.10.580.10">
    <property type="entry name" value="CBS-domain"/>
    <property type="match status" value="1"/>
</dbReference>
<evidence type="ECO:0000256" key="1">
    <source>
        <dbReference type="ARBA" id="ARBA00004651"/>
    </source>
</evidence>
<keyword evidence="3 8" id="KW-0812">Transmembrane</keyword>
<name>A0A2V1K6S2_9ACTO</name>
<evidence type="ECO:0000256" key="8">
    <source>
        <dbReference type="PROSITE-ProRule" id="PRU01193"/>
    </source>
</evidence>
<evidence type="ECO:0000256" key="4">
    <source>
        <dbReference type="ARBA" id="ARBA00022737"/>
    </source>
</evidence>